<dbReference type="EMBL" id="CP025746">
    <property type="protein sequence ID" value="QAA31972.1"/>
    <property type="molecule type" value="Genomic_DNA"/>
</dbReference>
<dbReference type="Pfam" id="PF00581">
    <property type="entry name" value="Rhodanese"/>
    <property type="match status" value="1"/>
</dbReference>
<name>A0A410DSJ7_9CLOT</name>
<dbReference type="InterPro" id="IPR004099">
    <property type="entry name" value="Pyr_nucl-diS_OxRdtase_dimer"/>
</dbReference>
<dbReference type="InterPro" id="IPR016156">
    <property type="entry name" value="FAD/NAD-linked_Rdtase_dimer_sf"/>
</dbReference>
<keyword evidence="4" id="KW-0274">FAD</keyword>
<keyword evidence="5" id="KW-0560">Oxidoreductase</keyword>
<keyword evidence="9" id="KW-1185">Reference proteome</keyword>
<keyword evidence="3" id="KW-0285">Flavoprotein</keyword>
<dbReference type="OrthoDB" id="9802028at2"/>
<feature type="domain" description="Rhodanese" evidence="7">
    <location>
        <begin position="462"/>
        <end position="549"/>
    </location>
</feature>
<dbReference type="InterPro" id="IPR050260">
    <property type="entry name" value="FAD-bd_OxRdtase"/>
</dbReference>
<dbReference type="InterPro" id="IPR036188">
    <property type="entry name" value="FAD/NAD-bd_sf"/>
</dbReference>
<dbReference type="InterPro" id="IPR001763">
    <property type="entry name" value="Rhodanese-like_dom"/>
</dbReference>
<evidence type="ECO:0000256" key="2">
    <source>
        <dbReference type="ARBA" id="ARBA00009130"/>
    </source>
</evidence>
<dbReference type="InterPro" id="IPR036873">
    <property type="entry name" value="Rhodanese-like_dom_sf"/>
</dbReference>
<dbReference type="PRINTS" id="PR00411">
    <property type="entry name" value="PNDRDTASEI"/>
</dbReference>
<dbReference type="SUPFAM" id="SSF52821">
    <property type="entry name" value="Rhodanese/Cell cycle control phosphatase"/>
    <property type="match status" value="1"/>
</dbReference>
<evidence type="ECO:0000256" key="3">
    <source>
        <dbReference type="ARBA" id="ARBA00022630"/>
    </source>
</evidence>
<dbReference type="PANTHER" id="PTHR43429:SF1">
    <property type="entry name" value="NAD(P)H SULFUR OXIDOREDUCTASE (COA-DEPENDENT)"/>
    <property type="match status" value="1"/>
</dbReference>
<proteinExistence type="inferred from homology"/>
<dbReference type="AlphaFoldDB" id="A0A410DSJ7"/>
<evidence type="ECO:0000259" key="7">
    <source>
        <dbReference type="PROSITE" id="PS50206"/>
    </source>
</evidence>
<dbReference type="SMART" id="SM00450">
    <property type="entry name" value="RHOD"/>
    <property type="match status" value="1"/>
</dbReference>
<dbReference type="Gene3D" id="3.40.250.10">
    <property type="entry name" value="Rhodanese-like domain"/>
    <property type="match status" value="1"/>
</dbReference>
<dbReference type="Pfam" id="PF02852">
    <property type="entry name" value="Pyr_redox_dim"/>
    <property type="match status" value="1"/>
</dbReference>
<dbReference type="Proteomes" id="UP000286268">
    <property type="component" value="Chromosome"/>
</dbReference>
<dbReference type="RefSeq" id="WP_128212764.1">
    <property type="nucleotide sequence ID" value="NZ_CP025746.1"/>
</dbReference>
<organism evidence="8 9">
    <name type="scientific">Clostridium manihotivorum</name>
    <dbReference type="NCBI Taxonomy" id="2320868"/>
    <lineage>
        <taxon>Bacteria</taxon>
        <taxon>Bacillati</taxon>
        <taxon>Bacillota</taxon>
        <taxon>Clostridia</taxon>
        <taxon>Eubacteriales</taxon>
        <taxon>Clostridiaceae</taxon>
        <taxon>Clostridium</taxon>
    </lineage>
</organism>
<evidence type="ECO:0000313" key="9">
    <source>
        <dbReference type="Proteomes" id="UP000286268"/>
    </source>
</evidence>
<keyword evidence="6" id="KW-0676">Redox-active center</keyword>
<sequence>MSKVVIVGGVAAGASAAARLRRLDESLEIVLFEKGDYISFANCGLPYYIGGVIEEREELLVSTPELMKHRFNIDVRVNSEVIKLDGNSKKVAISSKDRGNYEETYDYLVLAPGAKPFKPNINGINSEKIFYLRNVQDTDKLKSVTKEIKSVIIVGGGYIGIEMAENLKKLDLQVTLVEAASHILSPFDEEIVAAAEMAMEKNKINLQLNSKVISFKEVEDGIEAYLNNGNILKADIVVSAIGVSPDTEFLKDSGIALGERGHILINNRMETNLEGVYAGGDAVEVIDFVNGNKTAIPLAGPANKQGRIIADNICGVPSIYKNTQGTTVIKVFDLALAATGNNERILESLDIPHHSLIVHPFSHAGYYPGAQQMTLKLIFNDEGKILGAQAAGREGVDKRIDVIATAIRYGGTVYDLTELELSYAPPFGSAKDAVNFSGYVAENYLTEKSELVHPRELKKIKPEDNIVVLDVRTEEERALGKIENSIGINVNELRNRLNELDKDKEYWLHCAVGIRSYIAERILKQNGFKCKNITGGYKAIRLMEYATREVL</sequence>
<protein>
    <submittedName>
        <fullName evidence="8">CoA-disulfide reductase</fullName>
    </submittedName>
</protein>
<reference evidence="8 9" key="1">
    <citation type="submission" date="2018-01" db="EMBL/GenBank/DDBJ databases">
        <title>Genome Sequencing and Assembly of Anaerobacter polyendosporus strain CT4.</title>
        <authorList>
            <person name="Tachaapaikoon C."/>
            <person name="Sutheeworapong S."/>
            <person name="Jenjaroenpun P."/>
            <person name="Wongsurawat T."/>
            <person name="Nookeaw I."/>
            <person name="Cheawchanlertfa P."/>
            <person name="Kosugi A."/>
            <person name="Cheevadhanarak S."/>
            <person name="Ratanakhanokchai K."/>
        </authorList>
    </citation>
    <scope>NUCLEOTIDE SEQUENCE [LARGE SCALE GENOMIC DNA]</scope>
    <source>
        <strain evidence="8 9">CT4</strain>
    </source>
</reference>
<evidence type="ECO:0000256" key="4">
    <source>
        <dbReference type="ARBA" id="ARBA00022827"/>
    </source>
</evidence>
<dbReference type="GO" id="GO:0016491">
    <property type="term" value="F:oxidoreductase activity"/>
    <property type="evidence" value="ECO:0007669"/>
    <property type="project" value="UniProtKB-KW"/>
</dbReference>
<evidence type="ECO:0000313" key="8">
    <source>
        <dbReference type="EMBL" id="QAA31972.1"/>
    </source>
</evidence>
<accession>A0A410DSJ7</accession>
<comment type="cofactor">
    <cofactor evidence="1">
        <name>FAD</name>
        <dbReference type="ChEBI" id="CHEBI:57692"/>
    </cofactor>
</comment>
<dbReference type="Pfam" id="PF07992">
    <property type="entry name" value="Pyr_redox_2"/>
    <property type="match status" value="1"/>
</dbReference>
<dbReference type="PANTHER" id="PTHR43429">
    <property type="entry name" value="PYRIDINE NUCLEOTIDE-DISULFIDE OXIDOREDUCTASE DOMAIN-CONTAINING"/>
    <property type="match status" value="1"/>
</dbReference>
<evidence type="ECO:0000256" key="1">
    <source>
        <dbReference type="ARBA" id="ARBA00001974"/>
    </source>
</evidence>
<comment type="similarity">
    <text evidence="2">Belongs to the class-III pyridine nucleotide-disulfide oxidoreductase family.</text>
</comment>
<gene>
    <name evidence="8" type="ORF">C1I91_10090</name>
</gene>
<dbReference type="PRINTS" id="PR00368">
    <property type="entry name" value="FADPNR"/>
</dbReference>
<dbReference type="KEGG" id="cmah:C1I91_10090"/>
<dbReference type="Gene3D" id="3.50.50.60">
    <property type="entry name" value="FAD/NAD(P)-binding domain"/>
    <property type="match status" value="2"/>
</dbReference>
<dbReference type="InterPro" id="IPR023753">
    <property type="entry name" value="FAD/NAD-binding_dom"/>
</dbReference>
<evidence type="ECO:0000256" key="6">
    <source>
        <dbReference type="ARBA" id="ARBA00023284"/>
    </source>
</evidence>
<dbReference type="SUPFAM" id="SSF55424">
    <property type="entry name" value="FAD/NAD-linked reductases, dimerisation (C-terminal) domain"/>
    <property type="match status" value="1"/>
</dbReference>
<dbReference type="PROSITE" id="PS50206">
    <property type="entry name" value="RHODANESE_3"/>
    <property type="match status" value="1"/>
</dbReference>
<evidence type="ECO:0000256" key="5">
    <source>
        <dbReference type="ARBA" id="ARBA00023002"/>
    </source>
</evidence>
<dbReference type="SUPFAM" id="SSF51905">
    <property type="entry name" value="FAD/NAD(P)-binding domain"/>
    <property type="match status" value="1"/>
</dbReference>